<keyword evidence="3" id="KW-1133">Transmembrane helix</keyword>
<dbReference type="RefSeq" id="WP_345228453.1">
    <property type="nucleotide sequence ID" value="NZ_BAAAXE010000015.1"/>
</dbReference>
<keyword evidence="5" id="KW-1185">Reference proteome</keyword>
<proteinExistence type="predicted"/>
<dbReference type="Gene3D" id="1.10.10.1320">
    <property type="entry name" value="Anti-sigma factor, zinc-finger domain"/>
    <property type="match status" value="1"/>
</dbReference>
<keyword evidence="2" id="KW-0804">Transcription</keyword>
<evidence type="ECO:0000256" key="3">
    <source>
        <dbReference type="SAM" id="Phobius"/>
    </source>
</evidence>
<dbReference type="EMBL" id="JBHMCR010000009">
    <property type="protein sequence ID" value="MFB9521670.1"/>
    <property type="molecule type" value="Genomic_DNA"/>
</dbReference>
<feature type="transmembrane region" description="Helical" evidence="3">
    <location>
        <begin position="124"/>
        <end position="143"/>
    </location>
</feature>
<gene>
    <name evidence="4" type="ORF">ACFFTU_17135</name>
</gene>
<feature type="transmembrane region" description="Helical" evidence="3">
    <location>
        <begin position="198"/>
        <end position="217"/>
    </location>
</feature>
<reference evidence="4 5" key="1">
    <citation type="submission" date="2024-09" db="EMBL/GenBank/DDBJ databases">
        <authorList>
            <person name="Sun Q."/>
            <person name="Mori K."/>
        </authorList>
    </citation>
    <scope>NUCLEOTIDE SEQUENCE [LARGE SCALE GENOMIC DNA]</scope>
    <source>
        <strain evidence="4 5">JCM 4362</strain>
    </source>
</reference>
<sequence>MTPARSRHVTPAAAAQYAAGTTPDADAWSLEQHIETCGQCAARVSRAVRSGTAGPQLARQRAHLLHLAGTPQPPAPTPTPALRTHRLLWALGPALRLGWVVSVLAVALGAVLLAFGAGQTAARPLLLAVAPVVPLAGVALSHGRRTDPLHELHASMPGGNLRLLLHRTACALGLSIPLLTATGAVLPPVEGVPGAAAWLLPGLALTLGALALGSWIGCRRASAAVGSGWALAVTAPAAGESGPLLHITPYLDTPAPQVSWAVAAVACAVLLLLRRTHFDRMERV</sequence>
<evidence type="ECO:0000256" key="2">
    <source>
        <dbReference type="ARBA" id="ARBA00023163"/>
    </source>
</evidence>
<evidence type="ECO:0000256" key="1">
    <source>
        <dbReference type="ARBA" id="ARBA00023015"/>
    </source>
</evidence>
<accession>A0ABV5PEP3</accession>
<dbReference type="Proteomes" id="UP001589718">
    <property type="component" value="Unassembled WGS sequence"/>
</dbReference>
<feature type="transmembrane region" description="Helical" evidence="3">
    <location>
        <begin position="257"/>
        <end position="273"/>
    </location>
</feature>
<feature type="transmembrane region" description="Helical" evidence="3">
    <location>
        <begin position="229"/>
        <end position="251"/>
    </location>
</feature>
<keyword evidence="3" id="KW-0812">Transmembrane</keyword>
<keyword evidence="1" id="KW-0805">Transcription regulation</keyword>
<keyword evidence="3" id="KW-0472">Membrane</keyword>
<protein>
    <submittedName>
        <fullName evidence="4">Zf-HC2 domain-containing protein</fullName>
    </submittedName>
</protein>
<dbReference type="InterPro" id="IPR041916">
    <property type="entry name" value="Anti_sigma_zinc_sf"/>
</dbReference>
<feature type="transmembrane region" description="Helical" evidence="3">
    <location>
        <begin position="164"/>
        <end position="186"/>
    </location>
</feature>
<organism evidence="4 5">
    <name type="scientific">Streptomyces cremeus</name>
    <dbReference type="NCBI Taxonomy" id="66881"/>
    <lineage>
        <taxon>Bacteria</taxon>
        <taxon>Bacillati</taxon>
        <taxon>Actinomycetota</taxon>
        <taxon>Actinomycetes</taxon>
        <taxon>Kitasatosporales</taxon>
        <taxon>Streptomycetaceae</taxon>
        <taxon>Streptomyces</taxon>
    </lineage>
</organism>
<comment type="caution">
    <text evidence="4">The sequence shown here is derived from an EMBL/GenBank/DDBJ whole genome shotgun (WGS) entry which is preliminary data.</text>
</comment>
<evidence type="ECO:0000313" key="5">
    <source>
        <dbReference type="Proteomes" id="UP001589718"/>
    </source>
</evidence>
<evidence type="ECO:0000313" key="4">
    <source>
        <dbReference type="EMBL" id="MFB9521670.1"/>
    </source>
</evidence>
<feature type="transmembrane region" description="Helical" evidence="3">
    <location>
        <begin position="97"/>
        <end position="118"/>
    </location>
</feature>
<name>A0ABV5PEP3_STRCM</name>